<proteinExistence type="predicted"/>
<dbReference type="OrthoDB" id="1367059at2"/>
<dbReference type="Proteomes" id="UP000199310">
    <property type="component" value="Unassembled WGS sequence"/>
</dbReference>
<sequence>MVVENRDLSGLWTDLVVFLHEQSHAYEVNITPDTAIEDDLGVTGEDGEELIVAYSKRYQVDITGFLFNKYFFPEPFVNTMPDHVALLTAAHLLKGITAGRLDEAVINS</sequence>
<dbReference type="AlphaFoldDB" id="A0A1I0RQ06"/>
<dbReference type="EMBL" id="FOJG01000001">
    <property type="protein sequence ID" value="SEW43394.1"/>
    <property type="molecule type" value="Genomic_DNA"/>
</dbReference>
<protein>
    <recommendedName>
        <fullName evidence="3">DUF1493 family protein</fullName>
    </recommendedName>
</protein>
<dbReference type="STRING" id="29529.SAMN04488122_3215"/>
<evidence type="ECO:0000313" key="1">
    <source>
        <dbReference type="EMBL" id="SEW43394.1"/>
    </source>
</evidence>
<dbReference type="InterPro" id="IPR010862">
    <property type="entry name" value="DUF1493"/>
</dbReference>
<name>A0A1I0RQ06_9BACT</name>
<dbReference type="RefSeq" id="WP_089896372.1">
    <property type="nucleotide sequence ID" value="NZ_FOJG01000001.1"/>
</dbReference>
<reference evidence="2" key="1">
    <citation type="submission" date="2016-10" db="EMBL/GenBank/DDBJ databases">
        <authorList>
            <person name="Varghese N."/>
            <person name="Submissions S."/>
        </authorList>
    </citation>
    <scope>NUCLEOTIDE SEQUENCE [LARGE SCALE GENOMIC DNA]</scope>
    <source>
        <strain evidence="2">DSM 3695</strain>
    </source>
</reference>
<organism evidence="1 2">
    <name type="scientific">Chitinophaga arvensicola</name>
    <dbReference type="NCBI Taxonomy" id="29529"/>
    <lineage>
        <taxon>Bacteria</taxon>
        <taxon>Pseudomonadati</taxon>
        <taxon>Bacteroidota</taxon>
        <taxon>Chitinophagia</taxon>
        <taxon>Chitinophagales</taxon>
        <taxon>Chitinophagaceae</taxon>
        <taxon>Chitinophaga</taxon>
    </lineage>
</organism>
<keyword evidence="2" id="KW-1185">Reference proteome</keyword>
<evidence type="ECO:0008006" key="3">
    <source>
        <dbReference type="Google" id="ProtNLM"/>
    </source>
</evidence>
<evidence type="ECO:0000313" key="2">
    <source>
        <dbReference type="Proteomes" id="UP000199310"/>
    </source>
</evidence>
<dbReference type="Pfam" id="PF07377">
    <property type="entry name" value="DUF1493"/>
    <property type="match status" value="1"/>
</dbReference>
<gene>
    <name evidence="1" type="ORF">SAMN04488122_3215</name>
</gene>
<accession>A0A1I0RQ06</accession>